<reference evidence="11 12" key="1">
    <citation type="submission" date="2020-04" db="EMBL/GenBank/DDBJ databases">
        <authorList>
            <person name="De Canck E."/>
        </authorList>
    </citation>
    <scope>NUCLEOTIDE SEQUENCE [LARGE SCALE GENOMIC DNA]</scope>
    <source>
        <strain evidence="11 12">LMG 3441</strain>
    </source>
</reference>
<keyword evidence="6 9" id="KW-0808">Transferase</keyword>
<dbReference type="InterPro" id="IPR005861">
    <property type="entry name" value="HisP_aminotrans"/>
</dbReference>
<dbReference type="InterPro" id="IPR015424">
    <property type="entry name" value="PyrdxlP-dep_Trfase"/>
</dbReference>
<dbReference type="HAMAP" id="MF_01023">
    <property type="entry name" value="HisC_aminotrans_2"/>
    <property type="match status" value="1"/>
</dbReference>
<evidence type="ECO:0000256" key="1">
    <source>
        <dbReference type="ARBA" id="ARBA00001933"/>
    </source>
</evidence>
<organism evidence="11 12">
    <name type="scientific">Achromobacter kerstersii</name>
    <dbReference type="NCBI Taxonomy" id="1353890"/>
    <lineage>
        <taxon>Bacteria</taxon>
        <taxon>Pseudomonadati</taxon>
        <taxon>Pseudomonadota</taxon>
        <taxon>Betaproteobacteria</taxon>
        <taxon>Burkholderiales</taxon>
        <taxon>Alcaligenaceae</taxon>
        <taxon>Achromobacter</taxon>
    </lineage>
</organism>
<evidence type="ECO:0000256" key="5">
    <source>
        <dbReference type="ARBA" id="ARBA00022576"/>
    </source>
</evidence>
<dbReference type="PANTHER" id="PTHR43643">
    <property type="entry name" value="HISTIDINOL-PHOSPHATE AMINOTRANSFERASE 2"/>
    <property type="match status" value="1"/>
</dbReference>
<dbReference type="PROSITE" id="PS00599">
    <property type="entry name" value="AA_TRANSFER_CLASS_2"/>
    <property type="match status" value="1"/>
</dbReference>
<evidence type="ECO:0000256" key="3">
    <source>
        <dbReference type="ARBA" id="ARBA00007970"/>
    </source>
</evidence>
<dbReference type="UniPathway" id="UPA00031">
    <property type="reaction ID" value="UER00012"/>
</dbReference>
<dbReference type="Gene3D" id="3.40.640.10">
    <property type="entry name" value="Type I PLP-dependent aspartate aminotransferase-like (Major domain)"/>
    <property type="match status" value="1"/>
</dbReference>
<dbReference type="Pfam" id="PF00155">
    <property type="entry name" value="Aminotran_1_2"/>
    <property type="match status" value="1"/>
</dbReference>
<keyword evidence="7 9" id="KW-0663">Pyridoxal phosphate</keyword>
<dbReference type="GO" id="GO:0004400">
    <property type="term" value="F:histidinol-phosphate transaminase activity"/>
    <property type="evidence" value="ECO:0007669"/>
    <property type="project" value="UniProtKB-UniRule"/>
</dbReference>
<evidence type="ECO:0000256" key="8">
    <source>
        <dbReference type="ARBA" id="ARBA00047481"/>
    </source>
</evidence>
<name>A0A6S6Z9F7_9BURK</name>
<dbReference type="PANTHER" id="PTHR43643:SF3">
    <property type="entry name" value="HISTIDINOL-PHOSPHATE AMINOTRANSFERASE"/>
    <property type="match status" value="1"/>
</dbReference>
<evidence type="ECO:0000259" key="10">
    <source>
        <dbReference type="Pfam" id="PF00155"/>
    </source>
</evidence>
<evidence type="ECO:0000256" key="4">
    <source>
        <dbReference type="ARBA" id="ARBA00011738"/>
    </source>
</evidence>
<evidence type="ECO:0000313" key="12">
    <source>
        <dbReference type="Proteomes" id="UP000494269"/>
    </source>
</evidence>
<keyword evidence="9" id="KW-0028">Amino-acid biosynthesis</keyword>
<dbReference type="CDD" id="cd00609">
    <property type="entry name" value="AAT_like"/>
    <property type="match status" value="1"/>
</dbReference>
<evidence type="ECO:0000313" key="11">
    <source>
        <dbReference type="EMBL" id="CAB3663857.1"/>
    </source>
</evidence>
<accession>A0A6S6Z9F7</accession>
<dbReference type="GO" id="GO:0000105">
    <property type="term" value="P:L-histidine biosynthetic process"/>
    <property type="evidence" value="ECO:0007669"/>
    <property type="project" value="UniProtKB-UniRule"/>
</dbReference>
<dbReference type="RefSeq" id="WP_175168805.1">
    <property type="nucleotide sequence ID" value="NZ_CADIJQ010000001.1"/>
</dbReference>
<protein>
    <recommendedName>
        <fullName evidence="9">Histidinol-phosphate aminotransferase</fullName>
        <ecNumber evidence="9">2.6.1.9</ecNumber>
    </recommendedName>
    <alternativeName>
        <fullName evidence="9">Imidazole acetol-phosphate transaminase</fullName>
    </alternativeName>
</protein>
<evidence type="ECO:0000256" key="7">
    <source>
        <dbReference type="ARBA" id="ARBA00022898"/>
    </source>
</evidence>
<dbReference type="InterPro" id="IPR001917">
    <property type="entry name" value="Aminotrans_II_pyridoxalP_BS"/>
</dbReference>
<dbReference type="InterPro" id="IPR050106">
    <property type="entry name" value="HistidinolP_aminotransfase"/>
</dbReference>
<feature type="domain" description="Aminotransferase class I/classII large" evidence="10">
    <location>
        <begin position="38"/>
        <end position="360"/>
    </location>
</feature>
<evidence type="ECO:0000256" key="2">
    <source>
        <dbReference type="ARBA" id="ARBA00005011"/>
    </source>
</evidence>
<dbReference type="SUPFAM" id="SSF53383">
    <property type="entry name" value="PLP-dependent transferases"/>
    <property type="match status" value="1"/>
</dbReference>
<keyword evidence="12" id="KW-1185">Reference proteome</keyword>
<comment type="cofactor">
    <cofactor evidence="1 9">
        <name>pyridoxal 5'-phosphate</name>
        <dbReference type="ChEBI" id="CHEBI:597326"/>
    </cofactor>
</comment>
<dbReference type="Proteomes" id="UP000494269">
    <property type="component" value="Unassembled WGS sequence"/>
</dbReference>
<keyword evidence="5 9" id="KW-0032">Aminotransferase</keyword>
<dbReference type="InterPro" id="IPR015422">
    <property type="entry name" value="PyrdxlP-dep_Trfase_small"/>
</dbReference>
<feature type="modified residue" description="N6-(pyridoxal phosphate)lysine" evidence="9">
    <location>
        <position position="228"/>
    </location>
</feature>
<gene>
    <name evidence="11" type="primary">hisC_1</name>
    <name evidence="9" type="synonym">hisC</name>
    <name evidence="11" type="ORF">LMG3441_00706</name>
</gene>
<dbReference type="InterPro" id="IPR015421">
    <property type="entry name" value="PyrdxlP-dep_Trfase_major"/>
</dbReference>
<dbReference type="GO" id="GO:0030170">
    <property type="term" value="F:pyridoxal phosphate binding"/>
    <property type="evidence" value="ECO:0007669"/>
    <property type="project" value="InterPro"/>
</dbReference>
<proteinExistence type="inferred from homology"/>
<dbReference type="NCBIfam" id="TIGR01141">
    <property type="entry name" value="hisC"/>
    <property type="match status" value="1"/>
</dbReference>
<keyword evidence="9" id="KW-0368">Histidine biosynthesis</keyword>
<comment type="pathway">
    <text evidence="2 9">Amino-acid biosynthesis; L-histidine biosynthesis; L-histidine from 5-phospho-alpha-D-ribose 1-diphosphate: step 7/9.</text>
</comment>
<evidence type="ECO:0000256" key="9">
    <source>
        <dbReference type="HAMAP-Rule" id="MF_01023"/>
    </source>
</evidence>
<dbReference type="AlphaFoldDB" id="A0A6S6Z9F7"/>
<comment type="catalytic activity">
    <reaction evidence="8 9">
        <text>L-histidinol phosphate + 2-oxoglutarate = 3-(imidazol-4-yl)-2-oxopropyl phosphate + L-glutamate</text>
        <dbReference type="Rhea" id="RHEA:23744"/>
        <dbReference type="ChEBI" id="CHEBI:16810"/>
        <dbReference type="ChEBI" id="CHEBI:29985"/>
        <dbReference type="ChEBI" id="CHEBI:57766"/>
        <dbReference type="ChEBI" id="CHEBI:57980"/>
        <dbReference type="EC" id="2.6.1.9"/>
    </reaction>
</comment>
<sequence length="365" mass="39100">MTYSPNVPSHISSLKAYIPGLPIEDLARRLDMPVERIAKLASNENPLGASSFALAAARNVTMDLSLYPDNDASALVDALSQMLEVAAQQVVVGAGSESLLTMVAAAFLSPGRSAVYTQYSFQAFVNAVHRAGAVGIEVPSPDFTVHPEQLLAAIRPDTAVIYVANPGNPTGTRVSQRALAELLERVPSHILVVLDEAYVEYLPEQDGPNSLEFVSRYPNVVLTRTFSKAYGLAGLRVGYGVAQAEVAAMLRRLRAPFSVTAVAQAAAIAALADQDFLDRTVAVNAQGREQLYVGFDALGLRYLPSYANFVLVEVGDGGALAKRLEQHGLIVRPVGGYGLPAWLRVSIGSEQNNTRLLKALQEEVR</sequence>
<comment type="subunit">
    <text evidence="4 9">Homodimer.</text>
</comment>
<dbReference type="EC" id="2.6.1.9" evidence="9"/>
<dbReference type="EMBL" id="CADIJQ010000001">
    <property type="protein sequence ID" value="CAB3663857.1"/>
    <property type="molecule type" value="Genomic_DNA"/>
</dbReference>
<dbReference type="InterPro" id="IPR004839">
    <property type="entry name" value="Aminotransferase_I/II_large"/>
</dbReference>
<evidence type="ECO:0000256" key="6">
    <source>
        <dbReference type="ARBA" id="ARBA00022679"/>
    </source>
</evidence>
<comment type="similarity">
    <text evidence="3 9">Belongs to the class-II pyridoxal-phosphate-dependent aminotransferase family. Histidinol-phosphate aminotransferase subfamily.</text>
</comment>
<dbReference type="Gene3D" id="3.90.1150.10">
    <property type="entry name" value="Aspartate Aminotransferase, domain 1"/>
    <property type="match status" value="1"/>
</dbReference>